<dbReference type="PANTHER" id="PTHR46788">
    <property type="entry name" value="EF-HAND CALCIUM-BINDING DOMAIN-CONTAINING PROTEIN 5"/>
    <property type="match status" value="1"/>
</dbReference>
<feature type="non-terminal residue" evidence="2">
    <location>
        <position position="1"/>
    </location>
</feature>
<proteinExistence type="predicted"/>
<gene>
    <name evidence="2" type="ORF">Tco025E_07216</name>
</gene>
<dbReference type="AlphaFoldDB" id="A0A422NRK9"/>
<comment type="caution">
    <text evidence="2">The sequence shown here is derived from an EMBL/GenBank/DDBJ whole genome shotgun (WGS) entry which is preliminary data.</text>
</comment>
<dbReference type="OrthoDB" id="249479at2759"/>
<reference evidence="2 3" key="1">
    <citation type="journal article" date="2018" name="BMC Genomics">
        <title>Genomic comparison of Trypanosoma conorhini and Trypanosoma rangeli to Trypanosoma cruzi strains of high and low virulence.</title>
        <authorList>
            <person name="Bradwell K.R."/>
            <person name="Koparde V.N."/>
            <person name="Matveyev A.V."/>
            <person name="Serrano M.G."/>
            <person name="Alves J.M."/>
            <person name="Parikh H."/>
            <person name="Huang B."/>
            <person name="Lee V."/>
            <person name="Espinosa-Alvarez O."/>
            <person name="Ortiz P.A."/>
            <person name="Costa-Martins A.G."/>
            <person name="Teixeira M.M."/>
            <person name="Buck G.A."/>
        </authorList>
    </citation>
    <scope>NUCLEOTIDE SEQUENCE [LARGE SCALE GENOMIC DNA]</scope>
    <source>
        <strain evidence="2 3">025E</strain>
    </source>
</reference>
<organism evidence="2 3">
    <name type="scientific">Trypanosoma conorhini</name>
    <dbReference type="NCBI Taxonomy" id="83891"/>
    <lineage>
        <taxon>Eukaryota</taxon>
        <taxon>Discoba</taxon>
        <taxon>Euglenozoa</taxon>
        <taxon>Kinetoplastea</taxon>
        <taxon>Metakinetoplastina</taxon>
        <taxon>Trypanosomatida</taxon>
        <taxon>Trypanosomatidae</taxon>
        <taxon>Trypanosoma</taxon>
    </lineage>
</organism>
<protein>
    <submittedName>
        <fullName evidence="2">Uncharacterized protein</fullName>
    </submittedName>
</protein>
<name>A0A422NRK9_9TRYP</name>
<dbReference type="GeneID" id="40320827"/>
<dbReference type="RefSeq" id="XP_029225779.1">
    <property type="nucleotide sequence ID" value="XM_029374083.1"/>
</dbReference>
<sequence length="207" mass="23258">LLLNSTDILSLGKPLKIEEEIQSLGASPILFLKSLWGHTLDSVGRITPDQLLELARYMHPPQIIPVVVQSTIIVALGKKPSSVEQWSDAREKVNNNLLKKMRSFDPTDKKKRKKAFFIRAEKLLKGYGARDVLEKGSYPTSCFFSWTFAAILLRKNADVLRRKYGKDATVTSVEEDGMLSAEDDNTIEGEADDYVDNDENESEPEEA</sequence>
<accession>A0A422NRK9</accession>
<dbReference type="PANTHER" id="PTHR46788:SF1">
    <property type="entry name" value="EF-HAND CALCIUM-BINDING DOMAIN-CONTAINING PROTEIN 5"/>
    <property type="match status" value="1"/>
</dbReference>
<keyword evidence="3" id="KW-1185">Reference proteome</keyword>
<evidence type="ECO:0000256" key="1">
    <source>
        <dbReference type="SAM" id="MobiDB-lite"/>
    </source>
</evidence>
<evidence type="ECO:0000313" key="2">
    <source>
        <dbReference type="EMBL" id="RNF08098.1"/>
    </source>
</evidence>
<dbReference type="EMBL" id="MKKU01000546">
    <property type="protein sequence ID" value="RNF08098.1"/>
    <property type="molecule type" value="Genomic_DNA"/>
</dbReference>
<feature type="region of interest" description="Disordered" evidence="1">
    <location>
        <begin position="173"/>
        <end position="207"/>
    </location>
</feature>
<dbReference type="Proteomes" id="UP000284403">
    <property type="component" value="Unassembled WGS sequence"/>
</dbReference>
<evidence type="ECO:0000313" key="3">
    <source>
        <dbReference type="Proteomes" id="UP000284403"/>
    </source>
</evidence>